<dbReference type="InParanoid" id="A0A218Z8B0"/>
<dbReference type="STRING" id="503106.A0A218Z8B0"/>
<accession>A0A218Z8B0</accession>
<feature type="compositionally biased region" description="Polar residues" evidence="2">
    <location>
        <begin position="58"/>
        <end position="70"/>
    </location>
</feature>
<gene>
    <name evidence="3" type="ORF">B2J93_7503</name>
</gene>
<dbReference type="AlphaFoldDB" id="A0A218Z8B0"/>
<feature type="compositionally biased region" description="Pro residues" evidence="2">
    <location>
        <begin position="310"/>
        <end position="326"/>
    </location>
</feature>
<feature type="region of interest" description="Disordered" evidence="2">
    <location>
        <begin position="267"/>
        <end position="373"/>
    </location>
</feature>
<feature type="region of interest" description="Disordered" evidence="2">
    <location>
        <begin position="164"/>
        <end position="196"/>
    </location>
</feature>
<keyword evidence="1" id="KW-0175">Coiled coil</keyword>
<organism evidence="3 4">
    <name type="scientific">Diplocarpon coronariae</name>
    <dbReference type="NCBI Taxonomy" id="2795749"/>
    <lineage>
        <taxon>Eukaryota</taxon>
        <taxon>Fungi</taxon>
        <taxon>Dikarya</taxon>
        <taxon>Ascomycota</taxon>
        <taxon>Pezizomycotina</taxon>
        <taxon>Leotiomycetes</taxon>
        <taxon>Helotiales</taxon>
        <taxon>Drepanopezizaceae</taxon>
        <taxon>Diplocarpon</taxon>
    </lineage>
</organism>
<reference evidence="3 4" key="1">
    <citation type="submission" date="2017-04" db="EMBL/GenBank/DDBJ databases">
        <title>Draft genome sequence of Marssonina coronaria NL1: causal agent of apple blotch.</title>
        <authorList>
            <person name="Cheng Q."/>
        </authorList>
    </citation>
    <scope>NUCLEOTIDE SEQUENCE [LARGE SCALE GENOMIC DNA]</scope>
    <source>
        <strain evidence="3 4">NL1</strain>
    </source>
</reference>
<evidence type="ECO:0000256" key="1">
    <source>
        <dbReference type="SAM" id="Coils"/>
    </source>
</evidence>
<dbReference type="OrthoDB" id="3595619at2759"/>
<sequence>MAFLTSSINCCMPRKRKAPRPGAENPITVVDRQPRPVPPPAPELSERPATAGREWVTRTKSMASRASSRGSFAVRRRMNAYNGPRRAQIGPPRVPSPSDFRHVETAAKRRASWSGNFRPLVLSIHVPANKLSPLLPYFGGNEAAPSPSRFSMELPGHTAAFIHSRGESARSARAAQKSVRSGSGNPSESTPQFPSRVDSLRAQEFLAAWGGDPIPQTPPPARLRANTEPGSYERVKSALHEKYELEQRVKDLEETIEVKRSVCLKNRPSEGRVSNGASVGSASQEPMPSPTSLAPFHLTPPTAPSFLQQEPPPLAQHPVNSPPKPGYAPLQLAPFTKAAATFTTPPHSPASSRPSSQQGSVASQPAYFVPPPPPLPLILQQPPPVPGKRKSFSRVSGWLSRASGEHSRNMSFDSVTNNPRPVTSRDGFYQCFPLQPSRDAERGSVSTFSTLESESEMDELDEHAVPVAASPTWSASRVYTQDIMIRDPSTDSDGNQKSVGMTHVGTFGENELGTEEIWKIGAVPNLYECDHVGVAI</sequence>
<feature type="region of interest" description="Disordered" evidence="2">
    <location>
        <begin position="210"/>
        <end position="230"/>
    </location>
</feature>
<evidence type="ECO:0000313" key="4">
    <source>
        <dbReference type="Proteomes" id="UP000242519"/>
    </source>
</evidence>
<feature type="compositionally biased region" description="Polar residues" evidence="2">
    <location>
        <begin position="178"/>
        <end position="193"/>
    </location>
</feature>
<feature type="compositionally biased region" description="Low complexity" evidence="2">
    <location>
        <begin position="333"/>
        <end position="363"/>
    </location>
</feature>
<name>A0A218Z8B0_9HELO</name>
<feature type="region of interest" description="Disordered" evidence="2">
    <location>
        <begin position="1"/>
        <end position="71"/>
    </location>
</feature>
<evidence type="ECO:0000256" key="2">
    <source>
        <dbReference type="SAM" id="MobiDB-lite"/>
    </source>
</evidence>
<dbReference type="EMBL" id="MZNU01000176">
    <property type="protein sequence ID" value="OWP03485.1"/>
    <property type="molecule type" value="Genomic_DNA"/>
</dbReference>
<evidence type="ECO:0000313" key="3">
    <source>
        <dbReference type="EMBL" id="OWP03485.1"/>
    </source>
</evidence>
<proteinExistence type="predicted"/>
<protein>
    <submittedName>
        <fullName evidence="3">Uncharacterized protein</fullName>
    </submittedName>
</protein>
<comment type="caution">
    <text evidence="3">The sequence shown here is derived from an EMBL/GenBank/DDBJ whole genome shotgun (WGS) entry which is preliminary data.</text>
</comment>
<feature type="compositionally biased region" description="Polar residues" evidence="2">
    <location>
        <begin position="275"/>
        <end position="292"/>
    </location>
</feature>
<keyword evidence="4" id="KW-1185">Reference proteome</keyword>
<dbReference type="Proteomes" id="UP000242519">
    <property type="component" value="Unassembled WGS sequence"/>
</dbReference>
<feature type="coiled-coil region" evidence="1">
    <location>
        <begin position="235"/>
        <end position="262"/>
    </location>
</feature>